<dbReference type="GO" id="GO:0055037">
    <property type="term" value="C:recycling endosome"/>
    <property type="evidence" value="ECO:0007669"/>
    <property type="project" value="UniProtKB-SubCell"/>
</dbReference>
<dbReference type="PANTHER" id="PTHR45999">
    <property type="entry name" value="UNC-13-4A, ISOFORM B"/>
    <property type="match status" value="1"/>
</dbReference>
<dbReference type="PANTHER" id="PTHR45999:SF4">
    <property type="entry name" value="UNC-13-4A, ISOFORM B"/>
    <property type="match status" value="1"/>
</dbReference>
<evidence type="ECO:0000313" key="13">
    <source>
        <dbReference type="Proteomes" id="UP001153620"/>
    </source>
</evidence>
<dbReference type="Gene3D" id="1.10.357.50">
    <property type="match status" value="1"/>
</dbReference>
<reference evidence="12" key="2">
    <citation type="submission" date="2022-10" db="EMBL/GenBank/DDBJ databases">
        <authorList>
            <consortium name="ENA_rothamsted_submissions"/>
            <consortium name="culmorum"/>
            <person name="King R."/>
        </authorList>
    </citation>
    <scope>NUCLEOTIDE SEQUENCE</scope>
</reference>
<dbReference type="AlphaFoldDB" id="A0A9P0IZV9"/>
<feature type="domain" description="C2" evidence="9">
    <location>
        <begin position="1"/>
        <end position="166"/>
    </location>
</feature>
<keyword evidence="5" id="KW-0268">Exocytosis</keyword>
<evidence type="ECO:0000256" key="6">
    <source>
        <dbReference type="ARBA" id="ARBA00022490"/>
    </source>
</evidence>
<dbReference type="OrthoDB" id="25872at2759"/>
<gene>
    <name evidence="12" type="ORF">CHIRRI_LOCUS9084</name>
</gene>
<dbReference type="InterPro" id="IPR010439">
    <property type="entry name" value="MUN_dom"/>
</dbReference>
<comment type="similarity">
    <text evidence="4">Belongs to the unc-13 family.</text>
</comment>
<dbReference type="SMART" id="SM00239">
    <property type="entry name" value="C2"/>
    <property type="match status" value="2"/>
</dbReference>
<dbReference type="SUPFAM" id="SSF49562">
    <property type="entry name" value="C2 domain (Calcium/lipid-binding domain, CaLB)"/>
    <property type="match status" value="2"/>
</dbReference>
<evidence type="ECO:0000259" key="9">
    <source>
        <dbReference type="PROSITE" id="PS50004"/>
    </source>
</evidence>
<dbReference type="GO" id="GO:0006887">
    <property type="term" value="P:exocytosis"/>
    <property type="evidence" value="ECO:0007669"/>
    <property type="project" value="UniProtKB-KW"/>
</dbReference>
<keyword evidence="6" id="KW-0963">Cytoplasm</keyword>
<dbReference type="CDD" id="cd04009">
    <property type="entry name" value="C2B_Munc13-like"/>
    <property type="match status" value="1"/>
</dbReference>
<evidence type="ECO:0000259" key="10">
    <source>
        <dbReference type="PROSITE" id="PS51258"/>
    </source>
</evidence>
<reference evidence="12" key="1">
    <citation type="submission" date="2022-01" db="EMBL/GenBank/DDBJ databases">
        <authorList>
            <person name="King R."/>
        </authorList>
    </citation>
    <scope>NUCLEOTIDE SEQUENCE</scope>
</reference>
<evidence type="ECO:0000313" key="12">
    <source>
        <dbReference type="EMBL" id="CAH1723896.1"/>
    </source>
</evidence>
<accession>A0A9P0IZV9</accession>
<dbReference type="InterPro" id="IPR014770">
    <property type="entry name" value="Munc13_1"/>
</dbReference>
<organism evidence="12 13">
    <name type="scientific">Chironomus riparius</name>
    <dbReference type="NCBI Taxonomy" id="315576"/>
    <lineage>
        <taxon>Eukaryota</taxon>
        <taxon>Metazoa</taxon>
        <taxon>Ecdysozoa</taxon>
        <taxon>Arthropoda</taxon>
        <taxon>Hexapoda</taxon>
        <taxon>Insecta</taxon>
        <taxon>Pterygota</taxon>
        <taxon>Neoptera</taxon>
        <taxon>Endopterygota</taxon>
        <taxon>Diptera</taxon>
        <taxon>Nematocera</taxon>
        <taxon>Chironomoidea</taxon>
        <taxon>Chironomidae</taxon>
        <taxon>Chironominae</taxon>
        <taxon>Chironomus</taxon>
    </lineage>
</organism>
<feature type="domain" description="MHD1" evidence="10">
    <location>
        <begin position="469"/>
        <end position="593"/>
    </location>
</feature>
<dbReference type="EMBL" id="OU895878">
    <property type="protein sequence ID" value="CAH1723896.1"/>
    <property type="molecule type" value="Genomic_DNA"/>
</dbReference>
<comment type="subcellular location">
    <subcellularLocation>
        <location evidence="2">Cytoplasm</location>
    </subcellularLocation>
    <subcellularLocation>
        <location evidence="3">Late endosome</location>
    </subcellularLocation>
    <subcellularLocation>
        <location evidence="1">Recycling endosome</location>
    </subcellularLocation>
</comment>
<evidence type="ECO:0000256" key="5">
    <source>
        <dbReference type="ARBA" id="ARBA00022483"/>
    </source>
</evidence>
<dbReference type="InterPro" id="IPR052095">
    <property type="entry name" value="UNC-13_domain"/>
</dbReference>
<dbReference type="Gene3D" id="2.60.40.150">
    <property type="entry name" value="C2 domain"/>
    <property type="match status" value="2"/>
</dbReference>
<dbReference type="InterPro" id="IPR014772">
    <property type="entry name" value="Munc13_dom-2"/>
</dbReference>
<dbReference type="Pfam" id="PF00168">
    <property type="entry name" value="C2"/>
    <property type="match status" value="2"/>
</dbReference>
<evidence type="ECO:0000256" key="1">
    <source>
        <dbReference type="ARBA" id="ARBA00004172"/>
    </source>
</evidence>
<dbReference type="GO" id="GO:0099503">
    <property type="term" value="C:secretory vesicle"/>
    <property type="evidence" value="ECO:0007669"/>
    <property type="project" value="TreeGrafter"/>
</dbReference>
<feature type="region of interest" description="Disordered" evidence="8">
    <location>
        <begin position="1"/>
        <end position="43"/>
    </location>
</feature>
<dbReference type="InterPro" id="IPR000008">
    <property type="entry name" value="C2_dom"/>
</dbReference>
<dbReference type="PROSITE" id="PS50004">
    <property type="entry name" value="C2"/>
    <property type="match status" value="2"/>
</dbReference>
<evidence type="ECO:0000256" key="3">
    <source>
        <dbReference type="ARBA" id="ARBA00004603"/>
    </source>
</evidence>
<evidence type="ECO:0000259" key="11">
    <source>
        <dbReference type="PROSITE" id="PS51259"/>
    </source>
</evidence>
<dbReference type="InterPro" id="IPR035892">
    <property type="entry name" value="C2_domain_sf"/>
</dbReference>
<dbReference type="PROSITE" id="PS51259">
    <property type="entry name" value="MHD2"/>
    <property type="match status" value="1"/>
</dbReference>
<evidence type="ECO:0000256" key="4">
    <source>
        <dbReference type="ARBA" id="ARBA00005823"/>
    </source>
</evidence>
<evidence type="ECO:0000256" key="8">
    <source>
        <dbReference type="SAM" id="MobiDB-lite"/>
    </source>
</evidence>
<proteinExistence type="inferred from homology"/>
<feature type="domain" description="MHD2" evidence="11">
    <location>
        <begin position="698"/>
        <end position="807"/>
    </location>
</feature>
<dbReference type="GO" id="GO:0005770">
    <property type="term" value="C:late endosome"/>
    <property type="evidence" value="ECO:0007669"/>
    <property type="project" value="UniProtKB-SubCell"/>
</dbReference>
<dbReference type="Proteomes" id="UP001153620">
    <property type="component" value="Chromosome 2"/>
</dbReference>
<dbReference type="Pfam" id="PF06292">
    <property type="entry name" value="MUN"/>
    <property type="match status" value="1"/>
</dbReference>
<keyword evidence="13" id="KW-1185">Reference proteome</keyword>
<dbReference type="PROSITE" id="PS51258">
    <property type="entry name" value="MHD1"/>
    <property type="match status" value="1"/>
</dbReference>
<evidence type="ECO:0000256" key="2">
    <source>
        <dbReference type="ARBA" id="ARBA00004496"/>
    </source>
</evidence>
<name>A0A9P0IZV9_9DIPT</name>
<feature type="domain" description="C2" evidence="9">
    <location>
        <begin position="821"/>
        <end position="953"/>
    </location>
</feature>
<evidence type="ECO:0008006" key="14">
    <source>
        <dbReference type="Google" id="ProtNLM"/>
    </source>
</evidence>
<evidence type="ECO:0000256" key="7">
    <source>
        <dbReference type="ARBA" id="ARBA00022753"/>
    </source>
</evidence>
<keyword evidence="7" id="KW-0967">Endosome</keyword>
<sequence>MLGITSMMGCQPPLSPQPPMTPRTLPDTGMDSLESPDNKLRKHGSFRLSFKRKNQHRDSMGPMPAKIIKATSVKQHTLSPKWNEKFKFDVDDINTDQLHLDIWDHDDESSVMDAVSRLNEVRGVRGLGRFFKQVCQSARQGSQDDFLGSINIPISDIPSTGLEGWFKLEARSHRSNVQGRIRLKLWLSTRDDHGQSEDDALVEIKKLERCYMVFMQHELSTHEPTWSWGGDIQGSALTILHQMAVQADLSELQCALARFVASITLNNKTPLDPKFIHRVMLELDRFWIQVAMEPLGHEAEQWLAKAMVRFVEISLNQMRRHREIFPALHPPSLVRLEFLLRCLGLLGSMRAFRQVCPFSKGVRGEIVNYLRKGSVLWAQNQLRESVRHENPLVHFTSTILADLQTGLTYYHPIYDNTNGVQYFSIVYKQFDQILADEVSMRMETGQIPGAPTNQYAVLEGREQIDTRPFELYFALQEFSILKQHLSVQPQPPEKALGIQNYHLWFETIIQLWIAVCKNKALSRVRSAITMDEICEGEKIVRHSTSSVDIASVIYQMKEFWRLLQWPDPNSAIHFESQILDAACSTALHYSDLVHQNLIDSGYYEQQGPFRISDELCVSVNNLEYVRRALAEFKGDDPNLNIIQMQQSMRPMDNLLDNTLLQLERTTERIMNRIAITMQAPMQKSVFHLAWSPDSLPAAQAIIPLLEYLDLHLSALNSALLTKNFHRALNIIWLLVLNELATQMDSAGGEKPANFHDRLYEALQMLVDFIHAEGLGLTHDVIKNDDYWRVEQRLQYHKSNTEQLIDIFYMQRLQEQIRLQNSNEPAQFGMLSVRAYLNHDSLCVEVLRAQNVIPLDPNGFSDPFVIIELLPRRLFPHCTEQQTHVHKRTLNPVFDECFEFGTITQELCTQECAMIGFTVMDHDVITANDFAGEAFLSLNNIPGVSECGSIENFHGLKQIDLVLMQQKDKHHPIFQILETRTTDKLALDYVRKQKARVTC</sequence>
<protein>
    <recommendedName>
        <fullName evidence="14">Munc13-4</fullName>
    </recommendedName>
</protein>